<reference evidence="3" key="2">
    <citation type="submission" date="2020-04" db="EMBL/GenBank/DDBJ databases">
        <authorList>
            <consortium name="NCBI Genome Project"/>
        </authorList>
    </citation>
    <scope>NUCLEOTIDE SEQUENCE</scope>
    <source>
        <strain evidence="3">CBS 342.82</strain>
    </source>
</reference>
<protein>
    <submittedName>
        <fullName evidence="3">Uncharacterized protein</fullName>
    </submittedName>
</protein>
<name>A0A6J3M3U5_9PEZI</name>
<dbReference type="RefSeq" id="XP_033459609.1">
    <property type="nucleotide sequence ID" value="XM_033603110.1"/>
</dbReference>
<dbReference type="OrthoDB" id="3787188at2759"/>
<proteinExistence type="predicted"/>
<reference evidence="3" key="1">
    <citation type="submission" date="2020-01" db="EMBL/GenBank/DDBJ databases">
        <authorList>
            <consortium name="DOE Joint Genome Institute"/>
            <person name="Haridas S."/>
            <person name="Albert R."/>
            <person name="Binder M."/>
            <person name="Bloem J."/>
            <person name="Labutti K."/>
            <person name="Salamov A."/>
            <person name="Andreopoulos B."/>
            <person name="Baker S.E."/>
            <person name="Barry K."/>
            <person name="Bills G."/>
            <person name="Bluhm B.H."/>
            <person name="Cannon C."/>
            <person name="Castanera R."/>
            <person name="Culley D.E."/>
            <person name="Daum C."/>
            <person name="Ezra D."/>
            <person name="Gonzalez J.B."/>
            <person name="Henrissat B."/>
            <person name="Kuo A."/>
            <person name="Liang C."/>
            <person name="Lipzen A."/>
            <person name="Lutzoni F."/>
            <person name="Magnuson J."/>
            <person name="Mondo S."/>
            <person name="Nolan M."/>
            <person name="Ohm R."/>
            <person name="Pangilinan J."/>
            <person name="Park H.-J."/>
            <person name="Ramirez L."/>
            <person name="Alfaro M."/>
            <person name="Sun H."/>
            <person name="Tritt A."/>
            <person name="Yoshinaga Y."/>
            <person name="Zwiers L.-H."/>
            <person name="Turgeon B.G."/>
            <person name="Goodwin S.B."/>
            <person name="Spatafora J.W."/>
            <person name="Crous P.W."/>
            <person name="Grigoriev I.V."/>
        </authorList>
    </citation>
    <scope>NUCLEOTIDE SEQUENCE</scope>
    <source>
        <strain evidence="3">CBS 342.82</strain>
    </source>
</reference>
<dbReference type="Proteomes" id="UP000504637">
    <property type="component" value="Unplaced"/>
</dbReference>
<gene>
    <name evidence="3" type="ORF">K489DRAFT_370226</name>
</gene>
<evidence type="ECO:0000313" key="2">
    <source>
        <dbReference type="Proteomes" id="UP000504637"/>
    </source>
</evidence>
<accession>A0A6J3M3U5</accession>
<sequence length="465" mass="52604">MSTSSTKEDGYPSWEMLSPGTNSSLVNDDTRLDPTLDFLGVQWELSHSTVSEAVRFMINATDERSGSKPFNQDESYAQSSICETPISAVTISIHELTEWQRIWKKGHDDHFYIFKTTGENACGCKPEDAPASPTLTITAPEGKFVTIGQYVQEVFPWLRSLERQIREAIGQFDGPLDPEWNLVPMPLIDRIFIYNDRLGADLEAMEYASKQREKVAVRKLCDGVFERNPSYIGATDRPSMKSYLPLTAPAQMPLSLEFFRLRWTLSSDPDEPAVFVVDDPVNTAEAGNGEEYTPENPIAAASIGERPISAVVVSVDVLDQFYDAWCNLHSEDDPAPDFDSKPRPPNWRRRCIACNEDSPRPGPGPRLFLQAPSRYHFITIGHYVKEVLPWLRKLEPQIRRAIVKGTQTVSTYEALQPEWDVIPFIANCALIQICHNEPKYGRQTLHGMKKRRALQIKQRQQDANA</sequence>
<feature type="region of interest" description="Disordered" evidence="1">
    <location>
        <begin position="1"/>
        <end position="26"/>
    </location>
</feature>
<evidence type="ECO:0000313" key="3">
    <source>
        <dbReference type="RefSeq" id="XP_033459609.1"/>
    </source>
</evidence>
<dbReference type="AlphaFoldDB" id="A0A6J3M3U5"/>
<keyword evidence="2" id="KW-1185">Reference proteome</keyword>
<feature type="compositionally biased region" description="Basic and acidic residues" evidence="1">
    <location>
        <begin position="1"/>
        <end position="10"/>
    </location>
</feature>
<evidence type="ECO:0000256" key="1">
    <source>
        <dbReference type="SAM" id="MobiDB-lite"/>
    </source>
</evidence>
<reference evidence="3" key="3">
    <citation type="submission" date="2025-08" db="UniProtKB">
        <authorList>
            <consortium name="RefSeq"/>
        </authorList>
    </citation>
    <scope>IDENTIFICATION</scope>
    <source>
        <strain evidence="3">CBS 342.82</strain>
    </source>
</reference>
<dbReference type="GeneID" id="54360910"/>
<organism evidence="3">
    <name type="scientific">Dissoconium aciculare CBS 342.82</name>
    <dbReference type="NCBI Taxonomy" id="1314786"/>
    <lineage>
        <taxon>Eukaryota</taxon>
        <taxon>Fungi</taxon>
        <taxon>Dikarya</taxon>
        <taxon>Ascomycota</taxon>
        <taxon>Pezizomycotina</taxon>
        <taxon>Dothideomycetes</taxon>
        <taxon>Dothideomycetidae</taxon>
        <taxon>Mycosphaerellales</taxon>
        <taxon>Dissoconiaceae</taxon>
        <taxon>Dissoconium</taxon>
    </lineage>
</organism>